<proteinExistence type="predicted"/>
<protein>
    <submittedName>
        <fullName evidence="4">XRE family transcriptional regulator</fullName>
    </submittedName>
</protein>
<evidence type="ECO:0000313" key="4">
    <source>
        <dbReference type="EMBL" id="RGI66353.1"/>
    </source>
</evidence>
<reference evidence="4 5" key="1">
    <citation type="submission" date="2018-08" db="EMBL/GenBank/DDBJ databases">
        <title>A genome reference for cultivated species of the human gut microbiota.</title>
        <authorList>
            <person name="Zou Y."/>
            <person name="Xue W."/>
            <person name="Luo G."/>
        </authorList>
    </citation>
    <scope>NUCLEOTIDE SEQUENCE [LARGE SCALE GENOMIC DNA]</scope>
    <source>
        <strain evidence="4 5">TM10-3</strain>
    </source>
</reference>
<comment type="caution">
    <text evidence="4">The sequence shown here is derived from an EMBL/GenBank/DDBJ whole genome shotgun (WGS) entry which is preliminary data.</text>
</comment>
<dbReference type="PANTHER" id="PTHR46558:SF3">
    <property type="entry name" value="TRANSCRIPTIONAL REGULATOR"/>
    <property type="match status" value="1"/>
</dbReference>
<dbReference type="InterPro" id="IPR001387">
    <property type="entry name" value="Cro/C1-type_HTH"/>
</dbReference>
<dbReference type="SUPFAM" id="SSF47413">
    <property type="entry name" value="lambda repressor-like DNA-binding domains"/>
    <property type="match status" value="1"/>
</dbReference>
<dbReference type="Proteomes" id="UP000260642">
    <property type="component" value="Unassembled WGS sequence"/>
</dbReference>
<keyword evidence="2" id="KW-0812">Transmembrane</keyword>
<organism evidence="4 5">
    <name type="scientific">Agathobacter rectalis</name>
    <dbReference type="NCBI Taxonomy" id="39491"/>
    <lineage>
        <taxon>Bacteria</taxon>
        <taxon>Bacillati</taxon>
        <taxon>Bacillota</taxon>
        <taxon>Clostridia</taxon>
        <taxon>Lachnospirales</taxon>
        <taxon>Lachnospiraceae</taxon>
        <taxon>Agathobacter</taxon>
    </lineage>
</organism>
<keyword evidence="2" id="KW-0472">Membrane</keyword>
<dbReference type="EMBL" id="QSOB01000019">
    <property type="protein sequence ID" value="RGI66353.1"/>
    <property type="molecule type" value="Genomic_DNA"/>
</dbReference>
<gene>
    <name evidence="4" type="ORF">DXD95_12070</name>
</gene>
<dbReference type="SMART" id="SM00530">
    <property type="entry name" value="HTH_XRE"/>
    <property type="match status" value="1"/>
</dbReference>
<feature type="domain" description="HTH cro/C1-type" evidence="3">
    <location>
        <begin position="6"/>
        <end position="60"/>
    </location>
</feature>
<dbReference type="AlphaFoldDB" id="A0A3E4E6E4"/>
<dbReference type="CDD" id="cd00093">
    <property type="entry name" value="HTH_XRE"/>
    <property type="match status" value="1"/>
</dbReference>
<dbReference type="PROSITE" id="PS50943">
    <property type="entry name" value="HTH_CROC1"/>
    <property type="match status" value="1"/>
</dbReference>
<evidence type="ECO:0000256" key="2">
    <source>
        <dbReference type="SAM" id="Phobius"/>
    </source>
</evidence>
<dbReference type="Pfam" id="PF01381">
    <property type="entry name" value="HTH_3"/>
    <property type="match status" value="1"/>
</dbReference>
<name>A0A3E4E6E4_9FIRM</name>
<dbReference type="RefSeq" id="WP_117482895.1">
    <property type="nucleotide sequence ID" value="NZ_QSOB01000019.1"/>
</dbReference>
<accession>A0A3E4E6E4</accession>
<evidence type="ECO:0000259" key="3">
    <source>
        <dbReference type="PROSITE" id="PS50943"/>
    </source>
</evidence>
<keyword evidence="2" id="KW-1133">Transmembrane helix</keyword>
<sequence>MLNENIKRIRKSKGLSQEELAIKLNVVRQTVSKWENGCSVPDSSMLISLADELDTRVSILLGENVSESRADDLKLISEKLEMINSKLAKKSIMKLRMLRGGLITLCILIVITFIVLTVMHSSYLDWNFNNPEIAVAGTILHGFEFLFVRIAPVIFLISIVGIICTYKKRPAMKSQP</sequence>
<keyword evidence="1" id="KW-0238">DNA-binding</keyword>
<evidence type="ECO:0000313" key="5">
    <source>
        <dbReference type="Proteomes" id="UP000260642"/>
    </source>
</evidence>
<dbReference type="Gene3D" id="1.10.260.40">
    <property type="entry name" value="lambda repressor-like DNA-binding domains"/>
    <property type="match status" value="1"/>
</dbReference>
<dbReference type="PANTHER" id="PTHR46558">
    <property type="entry name" value="TRACRIPTIONAL REGULATORY PROTEIN-RELATED-RELATED"/>
    <property type="match status" value="1"/>
</dbReference>
<dbReference type="GO" id="GO:0003677">
    <property type="term" value="F:DNA binding"/>
    <property type="evidence" value="ECO:0007669"/>
    <property type="project" value="UniProtKB-KW"/>
</dbReference>
<feature type="transmembrane region" description="Helical" evidence="2">
    <location>
        <begin position="139"/>
        <end position="166"/>
    </location>
</feature>
<dbReference type="InterPro" id="IPR010982">
    <property type="entry name" value="Lambda_DNA-bd_dom_sf"/>
</dbReference>
<evidence type="ECO:0000256" key="1">
    <source>
        <dbReference type="ARBA" id="ARBA00023125"/>
    </source>
</evidence>
<feature type="transmembrane region" description="Helical" evidence="2">
    <location>
        <begin position="97"/>
        <end position="119"/>
    </location>
</feature>